<dbReference type="InterPro" id="IPR035647">
    <property type="entry name" value="EFG_III/V"/>
</dbReference>
<dbReference type="AlphaFoldDB" id="A0A9D2DWE4"/>
<gene>
    <name evidence="4" type="ORF">H9812_02050</name>
</gene>
<dbReference type="InterPro" id="IPR000795">
    <property type="entry name" value="T_Tr_GTP-bd_dom"/>
</dbReference>
<dbReference type="CDD" id="cd01434">
    <property type="entry name" value="EFG_mtEFG1_IV"/>
    <property type="match status" value="1"/>
</dbReference>
<comment type="caution">
    <text evidence="4">The sequence shown here is derived from an EMBL/GenBank/DDBJ whole genome shotgun (WGS) entry which is preliminary data.</text>
</comment>
<dbReference type="SUPFAM" id="SSF50447">
    <property type="entry name" value="Translation proteins"/>
    <property type="match status" value="1"/>
</dbReference>
<dbReference type="InterPro" id="IPR000640">
    <property type="entry name" value="EFG_V-like"/>
</dbReference>
<dbReference type="CDD" id="cd04170">
    <property type="entry name" value="EF-G_bact"/>
    <property type="match status" value="1"/>
</dbReference>
<dbReference type="Proteomes" id="UP000824044">
    <property type="component" value="Unassembled WGS sequence"/>
</dbReference>
<dbReference type="InterPro" id="IPR009000">
    <property type="entry name" value="Transl_B-barrel_sf"/>
</dbReference>
<dbReference type="InterPro" id="IPR005517">
    <property type="entry name" value="Transl_elong_EFG/EF2_IV"/>
</dbReference>
<reference evidence="4" key="1">
    <citation type="journal article" date="2021" name="PeerJ">
        <title>Extensive microbial diversity within the chicken gut microbiome revealed by metagenomics and culture.</title>
        <authorList>
            <person name="Gilroy R."/>
            <person name="Ravi A."/>
            <person name="Getino M."/>
            <person name="Pursley I."/>
            <person name="Horton D.L."/>
            <person name="Alikhan N.F."/>
            <person name="Baker D."/>
            <person name="Gharbi K."/>
            <person name="Hall N."/>
            <person name="Watson M."/>
            <person name="Adriaenssens E.M."/>
            <person name="Foster-Nyarko E."/>
            <person name="Jarju S."/>
            <person name="Secka A."/>
            <person name="Antonio M."/>
            <person name="Oren A."/>
            <person name="Chaudhuri R.R."/>
            <person name="La Ragione R."/>
            <person name="Hildebrand F."/>
            <person name="Pallen M.J."/>
        </authorList>
    </citation>
    <scope>NUCLEOTIDE SEQUENCE</scope>
    <source>
        <strain evidence="4">CHK33-5263</strain>
    </source>
</reference>
<sequence length="681" mass="74203">MSISAKDIRNVAIVGHSGEGKTTLFEAMLFNSGAIERMGKVENGTTVSDFDEQEIARKMSVSLSMASITWKDVKINLLDVPGFYDFEGEFAEAMRACGAAIVVTGANGTVTVGAEKAIDLCLKAKKPLIIFINGMDKENADYPATIAAFREKYKNKLAPIQIPIMDGKKMVGNANALTGKAYHFTNTGPEEIAVPEEYRRDYEEMQLALTEAAAENDDVLLEKYFEQGYLSREDMIHGIRKGIFNINVIPVMAGSASQNKGVINLMNEIVKYLPEAEERAEQPATDLTKDTVVGIRCDAAGPFAAQVFKTSVDAFVGKMNYIRICRGVLKPGMTVLNPNTNTTERISAVYTVRGKKLEPVPELGAGDLGAVNKLANTGTGDTLCDESAPVMFDPIPFHKPVLYMAVYAAVRGTEDKVFGGLNRLAEEDKSFTVTKNPDTGETLVGGQGEVHLDVIRKKLKSKFGADADFRTPAVAYKETIRGTANAEGKYKKQTGGHGQYVHCKIRFEPCERDFEFAEEVVGGSVPKQYIPAVEKGLMECLPHGVLAGYPVIRVRAVLYDGSYHDVDSSEAAFKAAAEIAFKEGIRNASPVLLEPLSKLKIAVPEQYVGDVMGDLNKRRGRIIGMDTEGGMQVITAEAPQGELLTYATSLRSMTQGRGKFTESFARYEQAPDNVLQAVINR</sequence>
<dbReference type="Pfam" id="PF00679">
    <property type="entry name" value="EFG_C"/>
    <property type="match status" value="1"/>
</dbReference>
<dbReference type="CDD" id="cd03713">
    <property type="entry name" value="EFG_mtEFG_C"/>
    <property type="match status" value="1"/>
</dbReference>
<dbReference type="PROSITE" id="PS51722">
    <property type="entry name" value="G_TR_2"/>
    <property type="match status" value="1"/>
</dbReference>
<keyword evidence="1" id="KW-0547">Nucleotide-binding</keyword>
<dbReference type="InterPro" id="IPR005225">
    <property type="entry name" value="Small_GTP-bd"/>
</dbReference>
<evidence type="ECO:0000313" key="4">
    <source>
        <dbReference type="EMBL" id="HIZ24243.1"/>
    </source>
</evidence>
<dbReference type="Gene3D" id="2.40.30.10">
    <property type="entry name" value="Translation factors"/>
    <property type="match status" value="1"/>
</dbReference>
<dbReference type="Gene3D" id="3.30.70.240">
    <property type="match status" value="1"/>
</dbReference>
<dbReference type="GO" id="GO:0003746">
    <property type="term" value="F:translation elongation factor activity"/>
    <property type="evidence" value="ECO:0007669"/>
    <property type="project" value="UniProtKB-KW"/>
</dbReference>
<dbReference type="PRINTS" id="PR00315">
    <property type="entry name" value="ELONGATNFCT"/>
</dbReference>
<dbReference type="Pfam" id="PF00009">
    <property type="entry name" value="GTP_EFTU"/>
    <property type="match status" value="1"/>
</dbReference>
<dbReference type="NCBIfam" id="NF009381">
    <property type="entry name" value="PRK12740.1-5"/>
    <property type="match status" value="1"/>
</dbReference>
<dbReference type="InterPro" id="IPR035649">
    <property type="entry name" value="EFG_V"/>
</dbReference>
<protein>
    <submittedName>
        <fullName evidence="4">Elongation factor G</fullName>
    </submittedName>
</protein>
<dbReference type="Pfam" id="PF14492">
    <property type="entry name" value="EFG_III"/>
    <property type="match status" value="1"/>
</dbReference>
<dbReference type="PANTHER" id="PTHR43261:SF6">
    <property type="entry name" value="ELONGATION FACTOR G-LIKE PROTEIN"/>
    <property type="match status" value="1"/>
</dbReference>
<dbReference type="CDD" id="cd04088">
    <property type="entry name" value="EFG_mtEFG_II"/>
    <property type="match status" value="1"/>
</dbReference>
<dbReference type="FunFam" id="3.30.230.10:FF:000003">
    <property type="entry name" value="Elongation factor G"/>
    <property type="match status" value="1"/>
</dbReference>
<dbReference type="InterPro" id="IPR014721">
    <property type="entry name" value="Ribsml_uS5_D2-typ_fold_subgr"/>
</dbReference>
<name>A0A9D2DWE4_9FIRM</name>
<dbReference type="Gene3D" id="3.30.70.870">
    <property type="entry name" value="Elongation Factor G (Translational Gtpase), domain 3"/>
    <property type="match status" value="1"/>
</dbReference>
<evidence type="ECO:0000313" key="5">
    <source>
        <dbReference type="Proteomes" id="UP000824044"/>
    </source>
</evidence>
<dbReference type="FunFam" id="3.30.70.240:FF:000001">
    <property type="entry name" value="Elongation factor G"/>
    <property type="match status" value="1"/>
</dbReference>
<dbReference type="InterPro" id="IPR041095">
    <property type="entry name" value="EFG_II"/>
</dbReference>
<dbReference type="Pfam" id="PF22042">
    <property type="entry name" value="EF-G_D2"/>
    <property type="match status" value="1"/>
</dbReference>
<feature type="domain" description="Tr-type G" evidence="3">
    <location>
        <begin position="6"/>
        <end position="277"/>
    </location>
</feature>
<dbReference type="InterPro" id="IPR027417">
    <property type="entry name" value="P-loop_NTPase"/>
</dbReference>
<dbReference type="SUPFAM" id="SSF52540">
    <property type="entry name" value="P-loop containing nucleoside triphosphate hydrolases"/>
    <property type="match status" value="1"/>
</dbReference>
<accession>A0A9D2DWE4</accession>
<keyword evidence="4" id="KW-0251">Elongation factor</keyword>
<dbReference type="PANTHER" id="PTHR43261">
    <property type="entry name" value="TRANSLATION ELONGATION FACTOR G-RELATED"/>
    <property type="match status" value="1"/>
</dbReference>
<dbReference type="GO" id="GO:0003924">
    <property type="term" value="F:GTPase activity"/>
    <property type="evidence" value="ECO:0007669"/>
    <property type="project" value="InterPro"/>
</dbReference>
<reference evidence="4" key="2">
    <citation type="submission" date="2021-04" db="EMBL/GenBank/DDBJ databases">
        <authorList>
            <person name="Gilroy R."/>
        </authorList>
    </citation>
    <scope>NUCLEOTIDE SEQUENCE</scope>
    <source>
        <strain evidence="4">CHK33-5263</strain>
    </source>
</reference>
<dbReference type="SMART" id="SM00838">
    <property type="entry name" value="EFG_C"/>
    <property type="match status" value="1"/>
</dbReference>
<dbReference type="Gene3D" id="3.30.230.10">
    <property type="match status" value="1"/>
</dbReference>
<evidence type="ECO:0000256" key="1">
    <source>
        <dbReference type="ARBA" id="ARBA00022741"/>
    </source>
</evidence>
<dbReference type="SMART" id="SM00889">
    <property type="entry name" value="EFG_IV"/>
    <property type="match status" value="1"/>
</dbReference>
<dbReference type="SUPFAM" id="SSF54980">
    <property type="entry name" value="EF-G C-terminal domain-like"/>
    <property type="match status" value="2"/>
</dbReference>
<dbReference type="NCBIfam" id="NF009379">
    <property type="entry name" value="PRK12740.1-3"/>
    <property type="match status" value="1"/>
</dbReference>
<dbReference type="Gene3D" id="3.40.50.300">
    <property type="entry name" value="P-loop containing nucleotide triphosphate hydrolases"/>
    <property type="match status" value="1"/>
</dbReference>
<dbReference type="GO" id="GO:0032790">
    <property type="term" value="P:ribosome disassembly"/>
    <property type="evidence" value="ECO:0007669"/>
    <property type="project" value="TreeGrafter"/>
</dbReference>
<dbReference type="Pfam" id="PF03764">
    <property type="entry name" value="EFG_IV"/>
    <property type="match status" value="1"/>
</dbReference>
<evidence type="ECO:0000256" key="2">
    <source>
        <dbReference type="ARBA" id="ARBA00023134"/>
    </source>
</evidence>
<dbReference type="GO" id="GO:0005525">
    <property type="term" value="F:GTP binding"/>
    <property type="evidence" value="ECO:0007669"/>
    <property type="project" value="UniProtKB-KW"/>
</dbReference>
<dbReference type="InterPro" id="IPR053905">
    <property type="entry name" value="EF-G-like_DII"/>
</dbReference>
<proteinExistence type="predicted"/>
<keyword evidence="2" id="KW-0342">GTP-binding</keyword>
<organism evidence="4 5">
    <name type="scientific">Candidatus Gallimonas intestinigallinarum</name>
    <dbReference type="NCBI Taxonomy" id="2838604"/>
    <lineage>
        <taxon>Bacteria</taxon>
        <taxon>Bacillati</taxon>
        <taxon>Bacillota</taxon>
        <taxon>Clostridia</taxon>
        <taxon>Candidatus Gallimonas</taxon>
    </lineage>
</organism>
<dbReference type="InterPro" id="IPR047872">
    <property type="entry name" value="EFG_IV"/>
</dbReference>
<keyword evidence="4" id="KW-0648">Protein biosynthesis</keyword>
<dbReference type="EMBL" id="DXBS01000043">
    <property type="protein sequence ID" value="HIZ24243.1"/>
    <property type="molecule type" value="Genomic_DNA"/>
</dbReference>
<evidence type="ECO:0000259" key="3">
    <source>
        <dbReference type="PROSITE" id="PS51722"/>
    </source>
</evidence>
<dbReference type="SUPFAM" id="SSF54211">
    <property type="entry name" value="Ribosomal protein S5 domain 2-like"/>
    <property type="match status" value="1"/>
</dbReference>
<dbReference type="NCBIfam" id="TIGR00231">
    <property type="entry name" value="small_GTP"/>
    <property type="match status" value="1"/>
</dbReference>
<dbReference type="InterPro" id="IPR020568">
    <property type="entry name" value="Ribosomal_Su5_D2-typ_SF"/>
</dbReference>